<dbReference type="AlphaFoldDB" id="A0A9I9E5B9"/>
<reference evidence="1" key="1">
    <citation type="submission" date="2023-03" db="UniProtKB">
        <authorList>
            <consortium name="EnsemblPlants"/>
        </authorList>
    </citation>
    <scope>IDENTIFICATION</scope>
</reference>
<protein>
    <submittedName>
        <fullName evidence="1">Uncharacterized protein</fullName>
    </submittedName>
</protein>
<dbReference type="Gramene" id="MELO3C029004.2.1">
    <property type="protein sequence ID" value="MELO3C029004.2.1"/>
    <property type="gene ID" value="MELO3C029004.2"/>
</dbReference>
<sequence>MHRREFINKLHSGILPPIIFVSKGEQMWCLGAESGRASQKLKAYYGGSVDKKNSAPSTSQTHHEVTAYKGRPHYKLKFFEFAS</sequence>
<evidence type="ECO:0000313" key="1">
    <source>
        <dbReference type="EnsemblPlants" id="MELO3C029004.2.1"/>
    </source>
</evidence>
<name>A0A9I9E5B9_CUCME</name>
<accession>A0A9I9E5B9</accession>
<organism evidence="1">
    <name type="scientific">Cucumis melo</name>
    <name type="common">Muskmelon</name>
    <dbReference type="NCBI Taxonomy" id="3656"/>
    <lineage>
        <taxon>Eukaryota</taxon>
        <taxon>Viridiplantae</taxon>
        <taxon>Streptophyta</taxon>
        <taxon>Embryophyta</taxon>
        <taxon>Tracheophyta</taxon>
        <taxon>Spermatophyta</taxon>
        <taxon>Magnoliopsida</taxon>
        <taxon>eudicotyledons</taxon>
        <taxon>Gunneridae</taxon>
        <taxon>Pentapetalae</taxon>
        <taxon>rosids</taxon>
        <taxon>fabids</taxon>
        <taxon>Cucurbitales</taxon>
        <taxon>Cucurbitaceae</taxon>
        <taxon>Benincaseae</taxon>
        <taxon>Cucumis</taxon>
    </lineage>
</organism>
<dbReference type="EnsemblPlants" id="MELO3C029004.2.1">
    <property type="protein sequence ID" value="MELO3C029004.2.1"/>
    <property type="gene ID" value="MELO3C029004.2"/>
</dbReference>
<proteinExistence type="predicted"/>